<dbReference type="Proteomes" id="UP000887013">
    <property type="component" value="Unassembled WGS sequence"/>
</dbReference>
<keyword evidence="2" id="KW-1185">Reference proteome</keyword>
<proteinExistence type="predicted"/>
<dbReference type="AlphaFoldDB" id="A0A8X6MT30"/>
<protein>
    <submittedName>
        <fullName evidence="1">Uncharacterized protein</fullName>
    </submittedName>
</protein>
<sequence>MDEEKKDTFLLRGRSAIKYGARSAHLHGTSDQWSFIVLTTAPDKRTIAADELWDRGREGTGKRDRKRTLTIEILDVFTADFVIYFRDGSDINKTHYLPQSLPVEHIPLDRSDTIACGQEREFCGLSMIYTSSHIPVSPDDDNDVLRASN</sequence>
<accession>A0A8X6MT30</accession>
<organism evidence="1 2">
    <name type="scientific">Nephila pilipes</name>
    <name type="common">Giant wood spider</name>
    <name type="synonym">Nephila maculata</name>
    <dbReference type="NCBI Taxonomy" id="299642"/>
    <lineage>
        <taxon>Eukaryota</taxon>
        <taxon>Metazoa</taxon>
        <taxon>Ecdysozoa</taxon>
        <taxon>Arthropoda</taxon>
        <taxon>Chelicerata</taxon>
        <taxon>Arachnida</taxon>
        <taxon>Araneae</taxon>
        <taxon>Araneomorphae</taxon>
        <taxon>Entelegynae</taxon>
        <taxon>Araneoidea</taxon>
        <taxon>Nephilidae</taxon>
        <taxon>Nephila</taxon>
    </lineage>
</organism>
<comment type="caution">
    <text evidence="1">The sequence shown here is derived from an EMBL/GenBank/DDBJ whole genome shotgun (WGS) entry which is preliminary data.</text>
</comment>
<name>A0A8X6MT30_NEPPI</name>
<gene>
    <name evidence="1" type="ORF">NPIL_194131</name>
</gene>
<dbReference type="EMBL" id="BMAW01050640">
    <property type="protein sequence ID" value="GFS76346.1"/>
    <property type="molecule type" value="Genomic_DNA"/>
</dbReference>
<evidence type="ECO:0000313" key="1">
    <source>
        <dbReference type="EMBL" id="GFS76346.1"/>
    </source>
</evidence>
<reference evidence="1" key="1">
    <citation type="submission" date="2020-08" db="EMBL/GenBank/DDBJ databases">
        <title>Multicomponent nature underlies the extraordinary mechanical properties of spider dragline silk.</title>
        <authorList>
            <person name="Kono N."/>
            <person name="Nakamura H."/>
            <person name="Mori M."/>
            <person name="Yoshida Y."/>
            <person name="Ohtoshi R."/>
            <person name="Malay A.D."/>
            <person name="Moran D.A.P."/>
            <person name="Tomita M."/>
            <person name="Numata K."/>
            <person name="Arakawa K."/>
        </authorList>
    </citation>
    <scope>NUCLEOTIDE SEQUENCE</scope>
</reference>
<evidence type="ECO:0000313" key="2">
    <source>
        <dbReference type="Proteomes" id="UP000887013"/>
    </source>
</evidence>